<organism evidence="1">
    <name type="scientific">Triticum urartu</name>
    <name type="common">Red wild einkorn</name>
    <name type="synonym">Crithodium urartu</name>
    <dbReference type="NCBI Taxonomy" id="4572"/>
    <lineage>
        <taxon>Eukaryota</taxon>
        <taxon>Viridiplantae</taxon>
        <taxon>Streptophyta</taxon>
        <taxon>Embryophyta</taxon>
        <taxon>Tracheophyta</taxon>
        <taxon>Spermatophyta</taxon>
        <taxon>Magnoliopsida</taxon>
        <taxon>Liliopsida</taxon>
        <taxon>Poales</taxon>
        <taxon>Poaceae</taxon>
        <taxon>BOP clade</taxon>
        <taxon>Pooideae</taxon>
        <taxon>Triticodae</taxon>
        <taxon>Triticeae</taxon>
        <taxon>Triticinae</taxon>
        <taxon>Triticum</taxon>
    </lineage>
</organism>
<name>M7Y9A7_TRIUA</name>
<dbReference type="PANTHER" id="PTHR47666:SF1">
    <property type="entry name" value="PROTEIN VASCULAR ASSOCIATED DEATH 1, CHLOROPLASTIC"/>
    <property type="match status" value="1"/>
</dbReference>
<dbReference type="eggNOG" id="KOG1032">
    <property type="taxonomic scope" value="Eukaryota"/>
</dbReference>
<evidence type="ECO:0000313" key="1">
    <source>
        <dbReference type="EMBL" id="EMS46618.1"/>
    </source>
</evidence>
<sequence length="251" mass="28379">MTITRRIRERITISGTEVNIELHRSLNNALVSKCSTSKKILDILFLGYKKAIRGRRDFNPKKVAKRSKIRHKKLLTKTGLYKGNILGVIPRDDHVINIKKKKSPTTRRKAHDILKQDGISRKGASIPMNADVESGPSLNIEGPLENTVAYMASAPYDSGLSSLVPPIEHRQQSVTIIVLLSRPPKVLMVSPEASVSSLGSYSKESIEWLQKRVSLLSEEMHMAEAHMEKMRHEFAWLKSHLERLERLRSSS</sequence>
<dbReference type="GO" id="GO:0043069">
    <property type="term" value="P:negative regulation of programmed cell death"/>
    <property type="evidence" value="ECO:0007669"/>
    <property type="project" value="TreeGrafter"/>
</dbReference>
<proteinExistence type="predicted"/>
<protein>
    <submittedName>
        <fullName evidence="1">Uncharacterized protein</fullName>
    </submittedName>
</protein>
<accession>M7Y9A7</accession>
<dbReference type="EMBL" id="KD271912">
    <property type="protein sequence ID" value="EMS46618.1"/>
    <property type="molecule type" value="Genomic_DNA"/>
</dbReference>
<reference evidence="1" key="1">
    <citation type="journal article" date="2013" name="Nature">
        <title>Draft genome of the wheat A-genome progenitor Triticum urartu.</title>
        <authorList>
            <person name="Ling H.Q."/>
            <person name="Zhao S."/>
            <person name="Liu D."/>
            <person name="Wang J."/>
            <person name="Sun H."/>
            <person name="Zhang C."/>
            <person name="Fan H."/>
            <person name="Li D."/>
            <person name="Dong L."/>
            <person name="Tao Y."/>
            <person name="Gao C."/>
            <person name="Wu H."/>
            <person name="Li Y."/>
            <person name="Cui Y."/>
            <person name="Guo X."/>
            <person name="Zheng S."/>
            <person name="Wang B."/>
            <person name="Yu K."/>
            <person name="Liang Q."/>
            <person name="Yang W."/>
            <person name="Lou X."/>
            <person name="Chen J."/>
            <person name="Feng M."/>
            <person name="Jian J."/>
            <person name="Zhang X."/>
            <person name="Luo G."/>
            <person name="Jiang Y."/>
            <person name="Liu J."/>
            <person name="Wang Z."/>
            <person name="Sha Y."/>
            <person name="Zhang B."/>
            <person name="Wu H."/>
            <person name="Tang D."/>
            <person name="Shen Q."/>
            <person name="Xue P."/>
            <person name="Zou S."/>
            <person name="Wang X."/>
            <person name="Liu X."/>
            <person name="Wang F."/>
            <person name="Yang Y."/>
            <person name="An X."/>
            <person name="Dong Z."/>
            <person name="Zhang K."/>
            <person name="Zhang X."/>
            <person name="Luo M.C."/>
            <person name="Dvorak J."/>
            <person name="Tong Y."/>
            <person name="Wang J."/>
            <person name="Yang H."/>
            <person name="Li Z."/>
            <person name="Wang D."/>
            <person name="Zhang A."/>
            <person name="Wang J."/>
        </authorList>
    </citation>
    <scope>NUCLEOTIDE SEQUENCE</scope>
</reference>
<dbReference type="PANTHER" id="PTHR47666">
    <property type="entry name" value="PROTEIN VASCULAR ASSOCIATED DEATH 1, CHLOROPLASTIC"/>
    <property type="match status" value="1"/>
</dbReference>
<dbReference type="AlphaFoldDB" id="M7Y9A7"/>
<dbReference type="STRING" id="4572.M7Y9A7"/>
<gene>
    <name evidence="1" type="ORF">TRIUR3_13017</name>
</gene>